<feature type="signal peptide" evidence="2">
    <location>
        <begin position="1"/>
        <end position="26"/>
    </location>
</feature>
<dbReference type="RefSeq" id="WP_089278692.1">
    <property type="nucleotide sequence ID" value="NZ_FZON01000030.1"/>
</dbReference>
<name>A0A239H2R3_9RHOB</name>
<dbReference type="Proteomes" id="UP000198440">
    <property type="component" value="Unassembled WGS sequence"/>
</dbReference>
<evidence type="ECO:0000313" key="3">
    <source>
        <dbReference type="EMBL" id="SNS74544.1"/>
    </source>
</evidence>
<feature type="region of interest" description="Disordered" evidence="1">
    <location>
        <begin position="178"/>
        <end position="213"/>
    </location>
</feature>
<gene>
    <name evidence="3" type="ORF">SAMN04488078_10301</name>
    <name evidence="4" type="ORF">SAMN04488078_106621</name>
</gene>
<keyword evidence="2" id="KW-0732">Signal</keyword>
<dbReference type="EMBL" id="FZON01000030">
    <property type="protein sequence ID" value="SNS74544.1"/>
    <property type="molecule type" value="Genomic_DNA"/>
</dbReference>
<sequence>MTTLIARNTILSAALAVVLASPARLVAQQITVTAAPEVSALMAACTPTTAQGAAIRDGLVARGWAEVPEDKRRAALAAFSAAHMWSFLPNYLSADRVANFEPLTDAVESAANGADAAFLASGDQYALILWNGDNLSCIWAGQQSDSIDTLAVQLGGFPHSDRVTTRAIDQRLEEQGRSWTRRMSVGRTPVPDLPPSVAETGLTDAARLDRSPL</sequence>
<evidence type="ECO:0000313" key="4">
    <source>
        <dbReference type="EMBL" id="SNT18237.1"/>
    </source>
</evidence>
<protein>
    <submittedName>
        <fullName evidence="3">Uncharacterized protein</fullName>
    </submittedName>
</protein>
<dbReference type="OrthoDB" id="7849790at2"/>
<dbReference type="AlphaFoldDB" id="A0A239H2R3"/>
<accession>A0A239H2R3</accession>
<evidence type="ECO:0000256" key="2">
    <source>
        <dbReference type="SAM" id="SignalP"/>
    </source>
</evidence>
<evidence type="ECO:0000256" key="1">
    <source>
        <dbReference type="SAM" id="MobiDB-lite"/>
    </source>
</evidence>
<organism evidence="3 5">
    <name type="scientific">Antarctobacter heliothermus</name>
    <dbReference type="NCBI Taxonomy" id="74033"/>
    <lineage>
        <taxon>Bacteria</taxon>
        <taxon>Pseudomonadati</taxon>
        <taxon>Pseudomonadota</taxon>
        <taxon>Alphaproteobacteria</taxon>
        <taxon>Rhodobacterales</taxon>
        <taxon>Roseobacteraceae</taxon>
        <taxon>Antarctobacter</taxon>
    </lineage>
</organism>
<evidence type="ECO:0000313" key="5">
    <source>
        <dbReference type="Proteomes" id="UP000198440"/>
    </source>
</evidence>
<proteinExistence type="predicted"/>
<dbReference type="EMBL" id="FZON01000066">
    <property type="protein sequence ID" value="SNT18237.1"/>
    <property type="molecule type" value="Genomic_DNA"/>
</dbReference>
<feature type="chain" id="PRO_5015075322" evidence="2">
    <location>
        <begin position="27"/>
        <end position="213"/>
    </location>
</feature>
<reference evidence="3 5" key="1">
    <citation type="submission" date="2017-06" db="EMBL/GenBank/DDBJ databases">
        <authorList>
            <person name="Kim H.J."/>
            <person name="Triplett B.A."/>
        </authorList>
    </citation>
    <scope>NUCLEOTIDE SEQUENCE [LARGE SCALE GENOMIC DNA]</scope>
    <source>
        <strain evidence="3 5">DSM 11445</strain>
    </source>
</reference>